<evidence type="ECO:0000313" key="6">
    <source>
        <dbReference type="Proteomes" id="UP000612361"/>
    </source>
</evidence>
<dbReference type="Pfam" id="PF12833">
    <property type="entry name" value="HTH_18"/>
    <property type="match status" value="1"/>
</dbReference>
<keyword evidence="2" id="KW-0238">DNA-binding</keyword>
<evidence type="ECO:0000256" key="2">
    <source>
        <dbReference type="ARBA" id="ARBA00023125"/>
    </source>
</evidence>
<comment type="caution">
    <text evidence="5">The sequence shown here is derived from an EMBL/GenBank/DDBJ whole genome shotgun (WGS) entry which is preliminary data.</text>
</comment>
<dbReference type="RefSeq" id="WP_186879786.1">
    <property type="nucleotide sequence ID" value="NZ_JACOGG010000002.1"/>
</dbReference>
<dbReference type="InterPro" id="IPR011256">
    <property type="entry name" value="Reg_factor_effector_dom_sf"/>
</dbReference>
<dbReference type="GO" id="GO:0043565">
    <property type="term" value="F:sequence-specific DNA binding"/>
    <property type="evidence" value="ECO:0007669"/>
    <property type="project" value="InterPro"/>
</dbReference>
<gene>
    <name evidence="5" type="ORF">H8K47_02130</name>
</gene>
<protein>
    <submittedName>
        <fullName evidence="5">AraC family transcriptional regulator</fullName>
    </submittedName>
</protein>
<dbReference type="EMBL" id="JACOGG010000002">
    <property type="protein sequence ID" value="MBC3934149.1"/>
    <property type="molecule type" value="Genomic_DNA"/>
</dbReference>
<feature type="domain" description="HTH araC/xylS-type" evidence="4">
    <location>
        <begin position="16"/>
        <end position="114"/>
    </location>
</feature>
<dbReference type="SMART" id="SM00871">
    <property type="entry name" value="AraC_E_bind"/>
    <property type="match status" value="1"/>
</dbReference>
<dbReference type="Gene3D" id="1.10.10.60">
    <property type="entry name" value="Homeodomain-like"/>
    <property type="match status" value="2"/>
</dbReference>
<dbReference type="InterPro" id="IPR010499">
    <property type="entry name" value="AraC_E-bd"/>
</dbReference>
<dbReference type="AlphaFoldDB" id="A0A923I1B5"/>
<dbReference type="SMART" id="SM00342">
    <property type="entry name" value="HTH_ARAC"/>
    <property type="match status" value="1"/>
</dbReference>
<organism evidence="5 6">
    <name type="scientific">Undibacterium rugosum</name>
    <dbReference type="NCBI Taxonomy" id="2762291"/>
    <lineage>
        <taxon>Bacteria</taxon>
        <taxon>Pseudomonadati</taxon>
        <taxon>Pseudomonadota</taxon>
        <taxon>Betaproteobacteria</taxon>
        <taxon>Burkholderiales</taxon>
        <taxon>Oxalobacteraceae</taxon>
        <taxon>Undibacterium</taxon>
    </lineage>
</organism>
<evidence type="ECO:0000256" key="3">
    <source>
        <dbReference type="ARBA" id="ARBA00023163"/>
    </source>
</evidence>
<dbReference type="InterPro" id="IPR020449">
    <property type="entry name" value="Tscrpt_reg_AraC-type_HTH"/>
</dbReference>
<sequence length="284" mass="31673">MSSLSPLQQSYERRLARVTTYLHEHLDQPLDLQQLADLACMSLYHWHRIYQGVHGESVIATVKRLRLQKAAALLLRSDLRISQIAAQVGYPNLQSFTRTFSQSYGLPPARFRRQGVTMTLATTAPELAAYPVSICEINAIPVLQLAHRGSYMGISQSFDLLNSHAGARGWMNAETRWLGVFLDDPAVTPEAELRSFACLSLPPGWQDVAEAPFTQQSLAAGKYAVLRYQGPYSAMQAVYQWFCGQWLPASGLEAADAPPFEDYLNNPRCTAPADLLTDIYLPLR</sequence>
<dbReference type="GO" id="GO:0003700">
    <property type="term" value="F:DNA-binding transcription factor activity"/>
    <property type="evidence" value="ECO:0007669"/>
    <property type="project" value="InterPro"/>
</dbReference>
<accession>A0A923I1B5</accession>
<keyword evidence="6" id="KW-1185">Reference proteome</keyword>
<reference evidence="5" key="1">
    <citation type="submission" date="2020-08" db="EMBL/GenBank/DDBJ databases">
        <title>Novel species isolated from subtropical streams in China.</title>
        <authorList>
            <person name="Lu H."/>
        </authorList>
    </citation>
    <scope>NUCLEOTIDE SEQUENCE</scope>
    <source>
        <strain evidence="5">CY7W</strain>
    </source>
</reference>
<dbReference type="PANTHER" id="PTHR40055:SF1">
    <property type="entry name" value="TRANSCRIPTIONAL REGULATOR YGIV-RELATED"/>
    <property type="match status" value="1"/>
</dbReference>
<dbReference type="PROSITE" id="PS01124">
    <property type="entry name" value="HTH_ARAC_FAMILY_2"/>
    <property type="match status" value="1"/>
</dbReference>
<evidence type="ECO:0000256" key="1">
    <source>
        <dbReference type="ARBA" id="ARBA00023015"/>
    </source>
</evidence>
<evidence type="ECO:0000259" key="4">
    <source>
        <dbReference type="PROSITE" id="PS01124"/>
    </source>
</evidence>
<dbReference type="PANTHER" id="PTHR40055">
    <property type="entry name" value="TRANSCRIPTIONAL REGULATOR YGIV-RELATED"/>
    <property type="match status" value="1"/>
</dbReference>
<keyword evidence="3" id="KW-0804">Transcription</keyword>
<dbReference type="PROSITE" id="PS00041">
    <property type="entry name" value="HTH_ARAC_FAMILY_1"/>
    <property type="match status" value="1"/>
</dbReference>
<dbReference type="InterPro" id="IPR009057">
    <property type="entry name" value="Homeodomain-like_sf"/>
</dbReference>
<keyword evidence="1" id="KW-0805">Transcription regulation</keyword>
<dbReference type="InterPro" id="IPR018060">
    <property type="entry name" value="HTH_AraC"/>
</dbReference>
<name>A0A923I1B5_9BURK</name>
<evidence type="ECO:0000313" key="5">
    <source>
        <dbReference type="EMBL" id="MBC3934149.1"/>
    </source>
</evidence>
<dbReference type="Proteomes" id="UP000612361">
    <property type="component" value="Unassembled WGS sequence"/>
</dbReference>
<dbReference type="SUPFAM" id="SSF55136">
    <property type="entry name" value="Probable bacterial effector-binding domain"/>
    <property type="match status" value="1"/>
</dbReference>
<dbReference type="SUPFAM" id="SSF46689">
    <property type="entry name" value="Homeodomain-like"/>
    <property type="match status" value="2"/>
</dbReference>
<dbReference type="Pfam" id="PF06445">
    <property type="entry name" value="GyrI-like"/>
    <property type="match status" value="1"/>
</dbReference>
<dbReference type="InterPro" id="IPR050908">
    <property type="entry name" value="SmbC-like"/>
</dbReference>
<dbReference type="PRINTS" id="PR00032">
    <property type="entry name" value="HTHARAC"/>
</dbReference>
<proteinExistence type="predicted"/>
<dbReference type="Gene3D" id="3.20.80.10">
    <property type="entry name" value="Regulatory factor, effector binding domain"/>
    <property type="match status" value="1"/>
</dbReference>
<dbReference type="InterPro" id="IPR018062">
    <property type="entry name" value="HTH_AraC-typ_CS"/>
</dbReference>
<dbReference type="InterPro" id="IPR029442">
    <property type="entry name" value="GyrI-like"/>
</dbReference>